<evidence type="ECO:0000259" key="2">
    <source>
        <dbReference type="PROSITE" id="PS50011"/>
    </source>
</evidence>
<dbReference type="PROSITE" id="PS50011">
    <property type="entry name" value="PROTEIN_KINASE_DOM"/>
    <property type="match status" value="1"/>
</dbReference>
<dbReference type="EMBL" id="KZ992851">
    <property type="protein sequence ID" value="RKP06607.1"/>
    <property type="molecule type" value="Genomic_DNA"/>
</dbReference>
<gene>
    <name evidence="3" type="ORF">THASP1DRAFT_31582</name>
</gene>
<dbReference type="SUPFAM" id="SSF56112">
    <property type="entry name" value="Protein kinase-like (PK-like)"/>
    <property type="match status" value="1"/>
</dbReference>
<feature type="chain" id="PRO_5020692812" evidence="1">
    <location>
        <begin position="25"/>
        <end position="338"/>
    </location>
</feature>
<keyword evidence="1" id="KW-0732">Signal</keyword>
<dbReference type="PANTHER" id="PTHR44167:SF24">
    <property type="entry name" value="SERINE_THREONINE-PROTEIN KINASE CHK2"/>
    <property type="match status" value="1"/>
</dbReference>
<protein>
    <submittedName>
        <fullName evidence="3">Kinase-like domain-containing protein</fullName>
    </submittedName>
</protein>
<evidence type="ECO:0000313" key="3">
    <source>
        <dbReference type="EMBL" id="RKP06607.1"/>
    </source>
</evidence>
<organism evidence="3 4">
    <name type="scientific">Thamnocephalis sphaerospora</name>
    <dbReference type="NCBI Taxonomy" id="78915"/>
    <lineage>
        <taxon>Eukaryota</taxon>
        <taxon>Fungi</taxon>
        <taxon>Fungi incertae sedis</taxon>
        <taxon>Zoopagomycota</taxon>
        <taxon>Zoopagomycotina</taxon>
        <taxon>Zoopagomycetes</taxon>
        <taxon>Zoopagales</taxon>
        <taxon>Sigmoideomycetaceae</taxon>
        <taxon>Thamnocephalis</taxon>
    </lineage>
</organism>
<dbReference type="GO" id="GO:0005524">
    <property type="term" value="F:ATP binding"/>
    <property type="evidence" value="ECO:0007669"/>
    <property type="project" value="InterPro"/>
</dbReference>
<dbReference type="GO" id="GO:0004674">
    <property type="term" value="F:protein serine/threonine kinase activity"/>
    <property type="evidence" value="ECO:0007669"/>
    <property type="project" value="TreeGrafter"/>
</dbReference>
<feature type="signal peptide" evidence="1">
    <location>
        <begin position="1"/>
        <end position="24"/>
    </location>
</feature>
<keyword evidence="4" id="KW-1185">Reference proteome</keyword>
<reference evidence="4" key="1">
    <citation type="journal article" date="2018" name="Nat. Microbiol.">
        <title>Leveraging single-cell genomics to expand the fungal tree of life.</title>
        <authorList>
            <person name="Ahrendt S.R."/>
            <person name="Quandt C.A."/>
            <person name="Ciobanu D."/>
            <person name="Clum A."/>
            <person name="Salamov A."/>
            <person name="Andreopoulos B."/>
            <person name="Cheng J.F."/>
            <person name="Woyke T."/>
            <person name="Pelin A."/>
            <person name="Henrissat B."/>
            <person name="Reynolds N.K."/>
            <person name="Benny G.L."/>
            <person name="Smith M.E."/>
            <person name="James T.Y."/>
            <person name="Grigoriev I.V."/>
        </authorList>
    </citation>
    <scope>NUCLEOTIDE SEQUENCE [LARGE SCALE GENOMIC DNA]</scope>
    <source>
        <strain evidence="4">RSA 1356</strain>
    </source>
</reference>
<dbReference type="PANTHER" id="PTHR44167">
    <property type="entry name" value="OVARIAN-SPECIFIC SERINE/THREONINE-PROTEIN KINASE LOK-RELATED"/>
    <property type="match status" value="1"/>
</dbReference>
<evidence type="ECO:0000256" key="1">
    <source>
        <dbReference type="SAM" id="SignalP"/>
    </source>
</evidence>
<name>A0A4P9XL83_9FUNG</name>
<dbReference type="InterPro" id="IPR011009">
    <property type="entry name" value="Kinase-like_dom_sf"/>
</dbReference>
<dbReference type="OrthoDB" id="10020333at2759"/>
<dbReference type="SMART" id="SM00220">
    <property type="entry name" value="S_TKc"/>
    <property type="match status" value="1"/>
</dbReference>
<proteinExistence type="predicted"/>
<keyword evidence="3" id="KW-0418">Kinase</keyword>
<dbReference type="GO" id="GO:0005634">
    <property type="term" value="C:nucleus"/>
    <property type="evidence" value="ECO:0007669"/>
    <property type="project" value="TreeGrafter"/>
</dbReference>
<dbReference type="GO" id="GO:0044773">
    <property type="term" value="P:mitotic DNA damage checkpoint signaling"/>
    <property type="evidence" value="ECO:0007669"/>
    <property type="project" value="TreeGrafter"/>
</dbReference>
<dbReference type="Proteomes" id="UP000271241">
    <property type="component" value="Unassembled WGS sequence"/>
</dbReference>
<feature type="domain" description="Protein kinase" evidence="2">
    <location>
        <begin position="10"/>
        <end position="312"/>
    </location>
</feature>
<evidence type="ECO:0000313" key="4">
    <source>
        <dbReference type="Proteomes" id="UP000271241"/>
    </source>
</evidence>
<dbReference type="Gene3D" id="1.10.510.10">
    <property type="entry name" value="Transferase(Phosphotransferase) domain 1"/>
    <property type="match status" value="1"/>
</dbReference>
<dbReference type="InterPro" id="IPR000719">
    <property type="entry name" value="Prot_kinase_dom"/>
</dbReference>
<dbReference type="Pfam" id="PF00069">
    <property type="entry name" value="Pkinase"/>
    <property type="match status" value="1"/>
</dbReference>
<keyword evidence="3" id="KW-0808">Transferase</keyword>
<accession>A0A4P9XL83</accession>
<dbReference type="STRING" id="78915.A0A4P9XL83"/>
<dbReference type="AlphaFoldDB" id="A0A4P9XL83"/>
<sequence>MRFSSVSFTTVILAVLWLGEFAHANIELDIPGVIVEDSSTNRPGQAQTALVKYQGNPAFLKCHTDKEAYKIEHDALVRIHRGDPRRYGMPSKVKNMFVALKGSVQTRKGTHCLVMERLEGDNLTEYVKKVDPKKKDAILSSISVQLITALKYIHRLGWVHGDIKPDNIIVHDDAQTGEPRVTIIDFDASQQVGNDLKHRIGGTQGYESPEEFSPNPLDQYKRDSWMLGATIYSAAVGLPPYGISHSSRTGKDELWNRGYLKNAMAHVARTGEHLFPRIKTLENSSLLKLINMLLEPKVESRPAIRKLDTQLINDLAGGNTNGTPLTRAGNKFLSMMSF</sequence>